<dbReference type="Gene3D" id="1.20.1530.20">
    <property type="match status" value="1"/>
</dbReference>
<evidence type="ECO:0000256" key="1">
    <source>
        <dbReference type="ARBA" id="ARBA00004651"/>
    </source>
</evidence>
<keyword evidence="3" id="KW-0050">Antiport</keyword>
<dbReference type="NCBIfam" id="NF003714">
    <property type="entry name" value="PRK05326.1-1"/>
    <property type="match status" value="1"/>
</dbReference>
<accession>A0A1N7IRW6</accession>
<dbReference type="GO" id="GO:0015297">
    <property type="term" value="F:antiporter activity"/>
    <property type="evidence" value="ECO:0007669"/>
    <property type="project" value="UniProtKB-KW"/>
</dbReference>
<dbReference type="STRING" id="80876.SAMN05421779_101542"/>
<dbReference type="Proteomes" id="UP000185678">
    <property type="component" value="Unassembled WGS sequence"/>
</dbReference>
<keyword evidence="9 10" id="KW-0472">Membrane</keyword>
<evidence type="ECO:0000256" key="4">
    <source>
        <dbReference type="ARBA" id="ARBA00022475"/>
    </source>
</evidence>
<dbReference type="GO" id="GO:0005886">
    <property type="term" value="C:plasma membrane"/>
    <property type="evidence" value="ECO:0007669"/>
    <property type="project" value="UniProtKB-SubCell"/>
</dbReference>
<dbReference type="InterPro" id="IPR038770">
    <property type="entry name" value="Na+/solute_symporter_sf"/>
</dbReference>
<dbReference type="RefSeq" id="WP_076398610.1">
    <property type="nucleotide sequence ID" value="NZ_FTOA01000001.1"/>
</dbReference>
<reference evidence="12 13" key="1">
    <citation type="submission" date="2017-01" db="EMBL/GenBank/DDBJ databases">
        <authorList>
            <person name="Mah S.A."/>
            <person name="Swanson W.J."/>
            <person name="Moy G.W."/>
            <person name="Vacquier V.D."/>
        </authorList>
    </citation>
    <scope>NUCLEOTIDE SEQUENCE [LARGE SCALE GENOMIC DNA]</scope>
    <source>
        <strain evidence="12 13">DSM 11589</strain>
    </source>
</reference>
<keyword evidence="4" id="KW-1003">Cell membrane</keyword>
<evidence type="ECO:0000259" key="11">
    <source>
        <dbReference type="PROSITE" id="PS51202"/>
    </source>
</evidence>
<keyword evidence="13" id="KW-1185">Reference proteome</keyword>
<keyword evidence="5" id="KW-0633">Potassium transport</keyword>
<feature type="transmembrane region" description="Helical" evidence="10">
    <location>
        <begin position="308"/>
        <end position="331"/>
    </location>
</feature>
<dbReference type="InterPro" id="IPR006153">
    <property type="entry name" value="Cation/H_exchanger_TM"/>
</dbReference>
<evidence type="ECO:0000256" key="8">
    <source>
        <dbReference type="ARBA" id="ARBA00023065"/>
    </source>
</evidence>
<evidence type="ECO:0000313" key="13">
    <source>
        <dbReference type="Proteomes" id="UP000185678"/>
    </source>
</evidence>
<dbReference type="InterPro" id="IPR006037">
    <property type="entry name" value="RCK_C"/>
</dbReference>
<dbReference type="PANTHER" id="PTHR32507:SF7">
    <property type="entry name" value="K(+)_H(+) ANTIPORTER NHAP2"/>
    <property type="match status" value="1"/>
</dbReference>
<feature type="domain" description="RCK C-terminal" evidence="11">
    <location>
        <begin position="413"/>
        <end position="495"/>
    </location>
</feature>
<feature type="transmembrane region" description="Helical" evidence="10">
    <location>
        <begin position="88"/>
        <end position="113"/>
    </location>
</feature>
<feature type="transmembrane region" description="Helical" evidence="10">
    <location>
        <begin position="343"/>
        <end position="361"/>
    </location>
</feature>
<keyword evidence="8" id="KW-0406">Ion transport</keyword>
<evidence type="ECO:0000256" key="7">
    <source>
        <dbReference type="ARBA" id="ARBA00022989"/>
    </source>
</evidence>
<dbReference type="NCBIfam" id="NF003716">
    <property type="entry name" value="PRK05326.1-3"/>
    <property type="match status" value="1"/>
</dbReference>
<dbReference type="GO" id="GO:1902600">
    <property type="term" value="P:proton transmembrane transport"/>
    <property type="evidence" value="ECO:0007669"/>
    <property type="project" value="InterPro"/>
</dbReference>
<evidence type="ECO:0000256" key="5">
    <source>
        <dbReference type="ARBA" id="ARBA00022538"/>
    </source>
</evidence>
<feature type="transmembrane region" description="Helical" evidence="10">
    <location>
        <begin position="373"/>
        <end position="396"/>
    </location>
</feature>
<evidence type="ECO:0000256" key="3">
    <source>
        <dbReference type="ARBA" id="ARBA00022449"/>
    </source>
</evidence>
<dbReference type="SUPFAM" id="SSF116726">
    <property type="entry name" value="TrkA C-terminal domain-like"/>
    <property type="match status" value="1"/>
</dbReference>
<evidence type="ECO:0000313" key="12">
    <source>
        <dbReference type="EMBL" id="SIS39849.1"/>
    </source>
</evidence>
<dbReference type="PROSITE" id="PS51202">
    <property type="entry name" value="RCK_C"/>
    <property type="match status" value="1"/>
</dbReference>
<evidence type="ECO:0000256" key="2">
    <source>
        <dbReference type="ARBA" id="ARBA00022448"/>
    </source>
</evidence>
<evidence type="ECO:0000256" key="6">
    <source>
        <dbReference type="ARBA" id="ARBA00022692"/>
    </source>
</evidence>
<dbReference type="Gene3D" id="3.30.70.1450">
    <property type="entry name" value="Regulator of K+ conductance, C-terminal domain"/>
    <property type="match status" value="1"/>
</dbReference>
<feature type="transmembrane region" description="Helical" evidence="10">
    <location>
        <begin position="235"/>
        <end position="262"/>
    </location>
</feature>
<dbReference type="PANTHER" id="PTHR32507">
    <property type="entry name" value="NA(+)/H(+) ANTIPORTER 1"/>
    <property type="match status" value="1"/>
</dbReference>
<keyword evidence="2" id="KW-0813">Transport</keyword>
<dbReference type="NCBIfam" id="NF003715">
    <property type="entry name" value="PRK05326.1-2"/>
    <property type="match status" value="1"/>
</dbReference>
<name>A0A1N7IRW6_9PROT</name>
<dbReference type="Pfam" id="PF02080">
    <property type="entry name" value="TrkA_C"/>
    <property type="match status" value="1"/>
</dbReference>
<feature type="transmembrane region" description="Helical" evidence="10">
    <location>
        <begin position="59"/>
        <end position="76"/>
    </location>
</feature>
<dbReference type="EMBL" id="FTOA01000001">
    <property type="protein sequence ID" value="SIS39849.1"/>
    <property type="molecule type" value="Genomic_DNA"/>
</dbReference>
<organism evidence="12 13">
    <name type="scientific">Insolitispirillum peregrinum</name>
    <dbReference type="NCBI Taxonomy" id="80876"/>
    <lineage>
        <taxon>Bacteria</taxon>
        <taxon>Pseudomonadati</taxon>
        <taxon>Pseudomonadota</taxon>
        <taxon>Alphaproteobacteria</taxon>
        <taxon>Rhodospirillales</taxon>
        <taxon>Novispirillaceae</taxon>
        <taxon>Insolitispirillum</taxon>
    </lineage>
</organism>
<dbReference type="GO" id="GO:0008324">
    <property type="term" value="F:monoatomic cation transmembrane transporter activity"/>
    <property type="evidence" value="ECO:0007669"/>
    <property type="project" value="InterPro"/>
</dbReference>
<sequence length="614" mass="65884">MSGADHIILLSGGLLLVSILAGLVSSRVGAPLLLVFLGLGMLAGEDGLGGIVFNDFQGTYTLASIALAIILFDGGLRTPLRTVRAAWAPSLALATIGVLITAGLTGLAARYAFHADWPTALLMGTVVASTDAAAVFLLLHQHSLDIRRRVAATLEVESGANDPMAIFLTLTLVELIAHGGSKGLNLDADLSVLAMELGYRFLLAFGVGASFGILGGMLLGRLVNRLELAPGLYPVFVVAGALTLFGATQVLHGSGFLAVYLAGIAAGNQRLRANTLIRRFHDGIAWISQIVLLIILGLLVTPHTLGPYLLPGAAVAIALVLVARPAAVFLCLTFTSFRLEERLFIAFVGLRGAVPIYLAMIPVLERLEASQQIFAATFVVVLVSLIIQGWSVPWVARWLDVQIPPAPEPTNRLDVNLPSQMDREVVGYTIKDGSGALGKTLAEMKLPPGTRLLAVLRENYVVPDRALADFKADDYVLLISPPEHTMTLDRKFLPKRRSEREKEMTMVDFSFPAAAPYAAVAAAYELPMAPEDQGRSLADVILARLKVAPVRGERVRIGEAELVVMEMDGVNPSAIGLRLEPPPPPQAVTRLRSSLLWAHRRLGLGRLRLRRRRA</sequence>
<comment type="subcellular location">
    <subcellularLocation>
        <location evidence="1">Cell membrane</location>
        <topology evidence="1">Multi-pass membrane protein</topology>
    </subcellularLocation>
</comment>
<feature type="transmembrane region" description="Helical" evidence="10">
    <location>
        <begin position="283"/>
        <end position="302"/>
    </location>
</feature>
<keyword evidence="6 10" id="KW-0812">Transmembrane</keyword>
<keyword evidence="7 10" id="KW-1133">Transmembrane helix</keyword>
<evidence type="ECO:0000256" key="9">
    <source>
        <dbReference type="ARBA" id="ARBA00023136"/>
    </source>
</evidence>
<feature type="transmembrane region" description="Helical" evidence="10">
    <location>
        <begin position="201"/>
        <end position="223"/>
    </location>
</feature>
<gene>
    <name evidence="12" type="ORF">SAMN05421779_101542</name>
</gene>
<protein>
    <submittedName>
        <fullName evidence="12">Potassium/proton antiporter, CPA1 family</fullName>
    </submittedName>
</protein>
<feature type="transmembrane region" description="Helical" evidence="10">
    <location>
        <begin position="119"/>
        <end position="139"/>
    </location>
</feature>
<dbReference type="Pfam" id="PF00999">
    <property type="entry name" value="Na_H_Exchanger"/>
    <property type="match status" value="1"/>
</dbReference>
<dbReference type="AlphaFoldDB" id="A0A1N7IRW6"/>
<evidence type="ECO:0000256" key="10">
    <source>
        <dbReference type="SAM" id="Phobius"/>
    </source>
</evidence>
<dbReference type="GO" id="GO:0006813">
    <property type="term" value="P:potassium ion transport"/>
    <property type="evidence" value="ECO:0007669"/>
    <property type="project" value="UniProtKB-KW"/>
</dbReference>
<keyword evidence="5" id="KW-0630">Potassium</keyword>
<proteinExistence type="predicted"/>
<feature type="transmembrane region" description="Helical" evidence="10">
    <location>
        <begin position="6"/>
        <end position="25"/>
    </location>
</feature>
<dbReference type="OrthoDB" id="9810759at2"/>
<dbReference type="InterPro" id="IPR036721">
    <property type="entry name" value="RCK_C_sf"/>
</dbReference>